<dbReference type="PANTHER" id="PTHR43734">
    <property type="entry name" value="PHYTOENE DESATURASE"/>
    <property type="match status" value="1"/>
</dbReference>
<evidence type="ECO:0000256" key="1">
    <source>
        <dbReference type="ARBA" id="ARBA00004829"/>
    </source>
</evidence>
<dbReference type="AlphaFoldDB" id="A0A1I5QNM7"/>
<protein>
    <submittedName>
        <fullName evidence="8">Phytoene desaturase</fullName>
    </submittedName>
</protein>
<dbReference type="InterPro" id="IPR014105">
    <property type="entry name" value="Carotenoid/retinoid_OxRdtase"/>
</dbReference>
<dbReference type="GO" id="GO:0016117">
    <property type="term" value="P:carotenoid biosynthetic process"/>
    <property type="evidence" value="ECO:0007669"/>
    <property type="project" value="UniProtKB-KW"/>
</dbReference>
<dbReference type="InterPro" id="IPR036188">
    <property type="entry name" value="FAD/NAD-bd_sf"/>
</dbReference>
<dbReference type="Proteomes" id="UP000242243">
    <property type="component" value="Unassembled WGS sequence"/>
</dbReference>
<dbReference type="SUPFAM" id="SSF51905">
    <property type="entry name" value="FAD/NAD(P)-binding domain"/>
    <property type="match status" value="1"/>
</dbReference>
<evidence type="ECO:0000313" key="8">
    <source>
        <dbReference type="EMBL" id="SFP47631.1"/>
    </source>
</evidence>
<evidence type="ECO:0000256" key="2">
    <source>
        <dbReference type="ARBA" id="ARBA00022746"/>
    </source>
</evidence>
<proteinExistence type="inferred from homology"/>
<dbReference type="STRING" id="306540.SAMN05421839_12312"/>
<evidence type="ECO:0000259" key="6">
    <source>
        <dbReference type="Pfam" id="PF01593"/>
    </source>
</evidence>
<keyword evidence="10" id="KW-1185">Reference proteome</keyword>
<sequence length="498" mass="56438">MLNQSVSVVGAGPGGLAIAMQLLHKGYHVDVFEKAAQVGGRTSRLTVGDFHFDLGPTFYMMPSVLEEVFTESGRDLKDYIPMTEVDPLYTLKFGDIEFKPSRNHQKTYEEIERLFPGNGNGYWRFLKREKKKFDVVSNLLRKPFGSLTDYMSKEAITALPHLDAFETVYSCLSKYFDDERLKWAFSFQSKYLGMSAWDCPGTFTMLSYLEHSGGLFHPTGGVSQVSEKMADVIRELGGTIHLNTPVKRVLVEDKQAIGVELVSGEKKYSDDVVINADFGYAMMQLFDQKDLTKYKKDKLDKKGVSLSTFMLYLGVDQPLDLPHHMILFANDYEQNVKNVTSGGILSDDDSIYVHNPSKLDPTLAPQGKSSLYVLVPVPNLEADIDWEKEQPILREKILGRLEKEPGLENLRQHIEVEKIVTPQDWQDEYNVYKGATFNLAHNLSQMMYFRPHNKFEDIDHVFLVGGGTHPGSGLPTIYQSALISARLLDQQYVIREDN</sequence>
<dbReference type="EMBL" id="BJWI01000018">
    <property type="protein sequence ID" value="GEM01860.1"/>
    <property type="molecule type" value="Genomic_DNA"/>
</dbReference>
<gene>
    <name evidence="7" type="primary">crtI</name>
    <name evidence="7" type="ORF">HHA03_13920</name>
    <name evidence="8" type="ORF">SAMN05421839_12312</name>
</gene>
<evidence type="ECO:0000313" key="9">
    <source>
        <dbReference type="Proteomes" id="UP000242243"/>
    </source>
</evidence>
<evidence type="ECO:0000256" key="4">
    <source>
        <dbReference type="ARBA" id="ARBA00038322"/>
    </source>
</evidence>
<dbReference type="InterPro" id="IPR002937">
    <property type="entry name" value="Amino_oxidase"/>
</dbReference>
<dbReference type="Pfam" id="PF01593">
    <property type="entry name" value="Amino_oxidase"/>
    <property type="match status" value="1"/>
</dbReference>
<name>A0A1I5QNM7_9BACI</name>
<dbReference type="Gene3D" id="3.50.50.60">
    <property type="entry name" value="FAD/NAD(P)-binding domain"/>
    <property type="match status" value="2"/>
</dbReference>
<dbReference type="PRINTS" id="PR00419">
    <property type="entry name" value="ADXRDTASE"/>
</dbReference>
<dbReference type="EMBL" id="FOXC01000023">
    <property type="protein sequence ID" value="SFP47631.1"/>
    <property type="molecule type" value="Genomic_DNA"/>
</dbReference>
<evidence type="ECO:0000313" key="7">
    <source>
        <dbReference type="EMBL" id="GEM01860.1"/>
    </source>
</evidence>
<reference evidence="8 9" key="1">
    <citation type="submission" date="2016-10" db="EMBL/GenBank/DDBJ databases">
        <authorList>
            <person name="de Groot N.N."/>
        </authorList>
    </citation>
    <scope>NUCLEOTIDE SEQUENCE [LARGE SCALE GENOMIC DNA]</scope>
    <source>
        <strain evidence="8 9">DSM 17073</strain>
    </source>
</reference>
<dbReference type="NCBIfam" id="TIGR02734">
    <property type="entry name" value="crtI_fam"/>
    <property type="match status" value="1"/>
</dbReference>
<accession>A0A1I5QNM7</accession>
<dbReference type="Proteomes" id="UP000321547">
    <property type="component" value="Unassembled WGS sequence"/>
</dbReference>
<feature type="domain" description="Amine oxidase" evidence="6">
    <location>
        <begin position="14"/>
        <end position="486"/>
    </location>
</feature>
<dbReference type="OrthoDB" id="9814556at2"/>
<reference evidence="7 10" key="2">
    <citation type="submission" date="2019-07" db="EMBL/GenBank/DDBJ databases">
        <title>Whole genome shotgun sequence of Halolactibacillus halophilus NBRC 100868.</title>
        <authorList>
            <person name="Hosoyama A."/>
            <person name="Uohara A."/>
            <person name="Ohji S."/>
            <person name="Ichikawa N."/>
        </authorList>
    </citation>
    <scope>NUCLEOTIDE SEQUENCE [LARGE SCALE GENOMIC DNA]</scope>
    <source>
        <strain evidence="7 10">NBRC 100868</strain>
    </source>
</reference>
<dbReference type="PANTHER" id="PTHR43734:SF1">
    <property type="entry name" value="PHYTOENE DESATURASE"/>
    <property type="match status" value="1"/>
</dbReference>
<dbReference type="GO" id="GO:0016491">
    <property type="term" value="F:oxidoreductase activity"/>
    <property type="evidence" value="ECO:0007669"/>
    <property type="project" value="UniProtKB-KW"/>
</dbReference>
<evidence type="ECO:0000256" key="5">
    <source>
        <dbReference type="RuleBase" id="RU362075"/>
    </source>
</evidence>
<comment type="pathway">
    <text evidence="1 5">Carotenoid biosynthesis.</text>
</comment>
<evidence type="ECO:0000313" key="10">
    <source>
        <dbReference type="Proteomes" id="UP000321547"/>
    </source>
</evidence>
<dbReference type="RefSeq" id="WP_089832457.1">
    <property type="nucleotide sequence ID" value="NZ_BJWI01000018.1"/>
</dbReference>
<organism evidence="8 9">
    <name type="scientific">Halolactibacillus halophilus</name>
    <dbReference type="NCBI Taxonomy" id="306540"/>
    <lineage>
        <taxon>Bacteria</taxon>
        <taxon>Bacillati</taxon>
        <taxon>Bacillota</taxon>
        <taxon>Bacilli</taxon>
        <taxon>Bacillales</taxon>
        <taxon>Bacillaceae</taxon>
        <taxon>Halolactibacillus</taxon>
    </lineage>
</organism>
<keyword evidence="3 5" id="KW-0560">Oxidoreductase</keyword>
<comment type="similarity">
    <text evidence="4">Belongs to the carotenoid/retinoid oxidoreductase family. CrtN subfamily.</text>
</comment>
<keyword evidence="2 5" id="KW-0125">Carotenoid biosynthesis</keyword>
<evidence type="ECO:0000256" key="3">
    <source>
        <dbReference type="ARBA" id="ARBA00023002"/>
    </source>
</evidence>